<organism evidence="1 2">
    <name type="scientific">Protea cynaroides</name>
    <dbReference type="NCBI Taxonomy" id="273540"/>
    <lineage>
        <taxon>Eukaryota</taxon>
        <taxon>Viridiplantae</taxon>
        <taxon>Streptophyta</taxon>
        <taxon>Embryophyta</taxon>
        <taxon>Tracheophyta</taxon>
        <taxon>Spermatophyta</taxon>
        <taxon>Magnoliopsida</taxon>
        <taxon>Proteales</taxon>
        <taxon>Proteaceae</taxon>
        <taxon>Protea</taxon>
    </lineage>
</organism>
<proteinExistence type="predicted"/>
<gene>
    <name evidence="1" type="ORF">NE237_010396</name>
</gene>
<name>A0A9Q0KZN9_9MAGN</name>
<dbReference type="EMBL" id="JAMYWD010000002">
    <property type="protein sequence ID" value="KAJ4979616.1"/>
    <property type="molecule type" value="Genomic_DNA"/>
</dbReference>
<protein>
    <submittedName>
        <fullName evidence="1">Uncharacterized protein</fullName>
    </submittedName>
</protein>
<dbReference type="Proteomes" id="UP001141806">
    <property type="component" value="Unassembled WGS sequence"/>
</dbReference>
<evidence type="ECO:0000313" key="1">
    <source>
        <dbReference type="EMBL" id="KAJ4979616.1"/>
    </source>
</evidence>
<evidence type="ECO:0000313" key="2">
    <source>
        <dbReference type="Proteomes" id="UP001141806"/>
    </source>
</evidence>
<dbReference type="AlphaFoldDB" id="A0A9Q0KZN9"/>
<sequence>MSSPDSGVQINIHPPSAPVNLLLLRSKDSSDRVGFPLHPFCLIRFITSVPAEVLVNIDCRRLQISTVVLIFDPLQSSSTCIICSHYVCSSHVLQKARGKGFQETLTAEAVAVASEGDDHTAASCCDDVAPVTCKVMALVLCLLACCCEWATAGLPPCYRLAVVAAAGHGCLALDIVGQHFQQRPWATIKLINFI</sequence>
<reference evidence="1" key="1">
    <citation type="journal article" date="2023" name="Plant J.">
        <title>The genome of the king protea, Protea cynaroides.</title>
        <authorList>
            <person name="Chang J."/>
            <person name="Duong T.A."/>
            <person name="Schoeman C."/>
            <person name="Ma X."/>
            <person name="Roodt D."/>
            <person name="Barker N."/>
            <person name="Li Z."/>
            <person name="Van de Peer Y."/>
            <person name="Mizrachi E."/>
        </authorList>
    </citation>
    <scope>NUCLEOTIDE SEQUENCE</scope>
    <source>
        <tissue evidence="1">Young leaves</tissue>
    </source>
</reference>
<comment type="caution">
    <text evidence="1">The sequence shown here is derived from an EMBL/GenBank/DDBJ whole genome shotgun (WGS) entry which is preliminary data.</text>
</comment>
<keyword evidence="2" id="KW-1185">Reference proteome</keyword>
<accession>A0A9Q0KZN9</accession>